<reference evidence="2 3" key="1">
    <citation type="submission" date="2019-06" db="EMBL/GenBank/DDBJ databases">
        <authorList>
            <person name="Li M."/>
        </authorList>
    </citation>
    <scope>NUCLEOTIDE SEQUENCE [LARGE SCALE GENOMIC DNA]</scope>
    <source>
        <strain evidence="2 3">BGMRC6574</strain>
    </source>
</reference>
<keyword evidence="3" id="KW-1185">Reference proteome</keyword>
<dbReference type="OrthoDB" id="7376361at2"/>
<dbReference type="InterPro" id="IPR008407">
    <property type="entry name" value="Brnchd-chn_aa_trnsp_AzlD"/>
</dbReference>
<organism evidence="2 3">
    <name type="scientific">Pararhizobium mangrovi</name>
    <dbReference type="NCBI Taxonomy" id="2590452"/>
    <lineage>
        <taxon>Bacteria</taxon>
        <taxon>Pseudomonadati</taxon>
        <taxon>Pseudomonadota</taxon>
        <taxon>Alphaproteobacteria</taxon>
        <taxon>Hyphomicrobiales</taxon>
        <taxon>Rhizobiaceae</taxon>
        <taxon>Rhizobium/Agrobacterium group</taxon>
        <taxon>Pararhizobium</taxon>
    </lineage>
</organism>
<feature type="transmembrane region" description="Helical" evidence="1">
    <location>
        <begin position="41"/>
        <end position="60"/>
    </location>
</feature>
<comment type="caution">
    <text evidence="2">The sequence shown here is derived from an EMBL/GenBank/DDBJ whole genome shotgun (WGS) entry which is preliminary data.</text>
</comment>
<evidence type="ECO:0000256" key="1">
    <source>
        <dbReference type="SAM" id="Phobius"/>
    </source>
</evidence>
<dbReference type="EMBL" id="VHLH01000011">
    <property type="protein sequence ID" value="TPW29560.1"/>
    <property type="molecule type" value="Genomic_DNA"/>
</dbReference>
<evidence type="ECO:0000313" key="3">
    <source>
        <dbReference type="Proteomes" id="UP000320314"/>
    </source>
</evidence>
<dbReference type="Pfam" id="PF05437">
    <property type="entry name" value="AzlD"/>
    <property type="match status" value="1"/>
</dbReference>
<proteinExistence type="predicted"/>
<keyword evidence="1" id="KW-0472">Membrane</keyword>
<dbReference type="RefSeq" id="WP_141166437.1">
    <property type="nucleotide sequence ID" value="NZ_VHLH01000011.1"/>
</dbReference>
<protein>
    <submittedName>
        <fullName evidence="2">AzlD family protein</fullName>
    </submittedName>
</protein>
<dbReference type="Proteomes" id="UP000320314">
    <property type="component" value="Unassembled WGS sequence"/>
</dbReference>
<evidence type="ECO:0000313" key="2">
    <source>
        <dbReference type="EMBL" id="TPW29560.1"/>
    </source>
</evidence>
<gene>
    <name evidence="2" type="ORF">FJU11_07580</name>
</gene>
<keyword evidence="1" id="KW-0812">Transmembrane</keyword>
<name>A0A506U6T5_9HYPH</name>
<accession>A0A506U6T5</accession>
<keyword evidence="1" id="KW-1133">Transmembrane helix</keyword>
<dbReference type="AlphaFoldDB" id="A0A506U6T5"/>
<feature type="transmembrane region" description="Helical" evidence="1">
    <location>
        <begin position="66"/>
        <end position="95"/>
    </location>
</feature>
<feature type="transmembrane region" description="Helical" evidence="1">
    <location>
        <begin position="6"/>
        <end position="29"/>
    </location>
</feature>
<sequence>MHTGTLLGVIAGGALVSYAARAGGHVLLARFRPLPPRIEQAFDAVPAAVLTTLVAPALVSKGPAEAIALVLAFVVALRAPVPVMLLVGWIAVVGLRAAFG</sequence>